<evidence type="ECO:0000313" key="1">
    <source>
        <dbReference type="EMBL" id="KOF75572.1"/>
    </source>
</evidence>
<organism evidence="1">
    <name type="scientific">Octopus bimaculoides</name>
    <name type="common">California two-spotted octopus</name>
    <dbReference type="NCBI Taxonomy" id="37653"/>
    <lineage>
        <taxon>Eukaryota</taxon>
        <taxon>Metazoa</taxon>
        <taxon>Spiralia</taxon>
        <taxon>Lophotrochozoa</taxon>
        <taxon>Mollusca</taxon>
        <taxon>Cephalopoda</taxon>
        <taxon>Coleoidea</taxon>
        <taxon>Octopodiformes</taxon>
        <taxon>Octopoda</taxon>
        <taxon>Incirrata</taxon>
        <taxon>Octopodidae</taxon>
        <taxon>Octopus</taxon>
    </lineage>
</organism>
<protein>
    <submittedName>
        <fullName evidence="1">Uncharacterized protein</fullName>
    </submittedName>
</protein>
<accession>A0A0L8GEX6</accession>
<dbReference type="AlphaFoldDB" id="A0A0L8GEX6"/>
<dbReference type="EMBL" id="KQ422063">
    <property type="protein sequence ID" value="KOF75572.1"/>
    <property type="molecule type" value="Genomic_DNA"/>
</dbReference>
<sequence length="102" mass="11899">MVREGVNSFLTSKFDFHPTEWGGKKKSFLSSMFHKFSLLKAKTKVFLRVAGQFHIKLILIKRSVRNNLVKLQNTQNKQTSHLSFSSRTPTHPLFPFLPFPFF</sequence>
<name>A0A0L8GEX6_OCTBM</name>
<gene>
    <name evidence="1" type="ORF">OCBIM_22034508mg</name>
</gene>
<proteinExistence type="predicted"/>
<reference evidence="1" key="1">
    <citation type="submission" date="2015-07" db="EMBL/GenBank/DDBJ databases">
        <title>MeaNS - Measles Nucleotide Surveillance Program.</title>
        <authorList>
            <person name="Tran T."/>
            <person name="Druce J."/>
        </authorList>
    </citation>
    <scope>NUCLEOTIDE SEQUENCE</scope>
    <source>
        <strain evidence="1">UCB-OBI-ISO-001</strain>
        <tissue evidence="1">Gonad</tissue>
    </source>
</reference>